<dbReference type="InterPro" id="IPR045061">
    <property type="entry name" value="FtsZ/CetZ"/>
</dbReference>
<comment type="similarity">
    <text evidence="1 4 6">Belongs to the FtsZ family.</text>
</comment>
<feature type="binding site" evidence="4">
    <location>
        <position position="140"/>
    </location>
    <ligand>
        <name>GTP</name>
        <dbReference type="ChEBI" id="CHEBI:37565"/>
    </ligand>
</feature>
<evidence type="ECO:0000256" key="2">
    <source>
        <dbReference type="ARBA" id="ARBA00022741"/>
    </source>
</evidence>
<dbReference type="Proteomes" id="UP000321046">
    <property type="component" value="Unassembled WGS sequence"/>
</dbReference>
<dbReference type="GO" id="GO:0005525">
    <property type="term" value="F:GTP binding"/>
    <property type="evidence" value="ECO:0007669"/>
    <property type="project" value="UniProtKB-UniRule"/>
</dbReference>
<dbReference type="InterPro" id="IPR003008">
    <property type="entry name" value="Tubulin_FtsZ_GTPase"/>
</dbReference>
<sequence>MLEFDDADVSNAANIKVIGVGGGGGNAINTMITEGISSVEFIAANTDLQALETNLATVKIQLGGALTKGLGAGANPDVGRNSALEDQTRIAEALKGADMVFVTAGMGGGTGTGAAPIIASIAREQGALTVGVVTKPFQFEGRRRRRSADEGIRNLASAVDTLITIPNQRLLAIAGEQTTILEAFKKADEVLLHAVQGISDLITVRGLVNVDFADVRTIMTGKGLALMGTGRASGPTRALEAAETAISSPLLEDVSIEGATGILVNITGGVDMTLTEINDAMMLIEQASHEDANIIFGNVIEEDMRDELMVTVIATGFDKPRAESSDFSEMSRRRESTTRQSAPVAAAPRQAEPPRAPAPVEEEVVESVPAQRGAPAYQSSPRYDRGSQDSVTERRASFLRSNTGSHAVPGGLSATEEEEIDTPTFLRNSRRRNDS</sequence>
<accession>A0A5C6XNE2</accession>
<feature type="binding site" evidence="4">
    <location>
        <position position="144"/>
    </location>
    <ligand>
        <name>GTP</name>
        <dbReference type="ChEBI" id="CHEBI:37565"/>
    </ligand>
</feature>
<evidence type="ECO:0000256" key="7">
    <source>
        <dbReference type="SAM" id="MobiDB-lite"/>
    </source>
</evidence>
<feature type="domain" description="Tubulin/FtsZ GTPase" evidence="8">
    <location>
        <begin position="14"/>
        <end position="206"/>
    </location>
</feature>
<evidence type="ECO:0000313" key="11">
    <source>
        <dbReference type="Proteomes" id="UP000321046"/>
    </source>
</evidence>
<dbReference type="FunFam" id="3.40.50.1440:FF:000001">
    <property type="entry name" value="Cell division protein FtsZ"/>
    <property type="match status" value="1"/>
</dbReference>
<dbReference type="SMART" id="SM00865">
    <property type="entry name" value="Tubulin_C"/>
    <property type="match status" value="1"/>
</dbReference>
<dbReference type="GO" id="GO:0051258">
    <property type="term" value="P:protein polymerization"/>
    <property type="evidence" value="ECO:0007669"/>
    <property type="project" value="UniProtKB-UniRule"/>
</dbReference>
<dbReference type="Gene3D" id="3.30.1330.20">
    <property type="entry name" value="Tubulin/FtsZ, C-terminal domain"/>
    <property type="match status" value="1"/>
</dbReference>
<feature type="binding site" evidence="4">
    <location>
        <begin position="22"/>
        <end position="26"/>
    </location>
    <ligand>
        <name>GTP</name>
        <dbReference type="ChEBI" id="CHEBI:37565"/>
    </ligand>
</feature>
<gene>
    <name evidence="4 10" type="primary">ftsZ</name>
    <name evidence="10" type="ORF">FRC96_06210</name>
</gene>
<evidence type="ECO:0000256" key="5">
    <source>
        <dbReference type="NCBIfam" id="TIGR00065"/>
    </source>
</evidence>
<dbReference type="PROSITE" id="PS01135">
    <property type="entry name" value="FTSZ_2"/>
    <property type="match status" value="1"/>
</dbReference>
<name>A0A5C6XNE2_9DELT</name>
<dbReference type="InterPro" id="IPR036525">
    <property type="entry name" value="Tubulin/FtsZ_GTPase_sf"/>
</dbReference>
<keyword evidence="4" id="KW-0963">Cytoplasm</keyword>
<dbReference type="SMART" id="SM00864">
    <property type="entry name" value="Tubulin"/>
    <property type="match status" value="1"/>
</dbReference>
<dbReference type="SUPFAM" id="SSF55307">
    <property type="entry name" value="Tubulin C-terminal domain-like"/>
    <property type="match status" value="1"/>
</dbReference>
<dbReference type="CDD" id="cd02201">
    <property type="entry name" value="FtsZ_type1"/>
    <property type="match status" value="1"/>
</dbReference>
<dbReference type="InterPro" id="IPR008280">
    <property type="entry name" value="Tub_FtsZ_C"/>
</dbReference>
<feature type="region of interest" description="Disordered" evidence="7">
    <location>
        <begin position="320"/>
        <end position="435"/>
    </location>
</feature>
<dbReference type="RefSeq" id="WP_146973639.1">
    <property type="nucleotide sequence ID" value="NZ_VOSL01000025.1"/>
</dbReference>
<evidence type="ECO:0000313" key="10">
    <source>
        <dbReference type="EMBL" id="TXD39861.1"/>
    </source>
</evidence>
<dbReference type="Pfam" id="PF12327">
    <property type="entry name" value="FtsZ_C"/>
    <property type="match status" value="1"/>
</dbReference>
<feature type="compositionally biased region" description="Basic and acidic residues" evidence="7">
    <location>
        <begin position="320"/>
        <end position="337"/>
    </location>
</feature>
<evidence type="ECO:0000256" key="6">
    <source>
        <dbReference type="RuleBase" id="RU000631"/>
    </source>
</evidence>
<dbReference type="InterPro" id="IPR018316">
    <property type="entry name" value="Tubulin/FtsZ_2-layer-sand-dom"/>
</dbReference>
<dbReference type="InterPro" id="IPR020805">
    <property type="entry name" value="Cell_div_FtsZ_CS"/>
</dbReference>
<evidence type="ECO:0000256" key="1">
    <source>
        <dbReference type="ARBA" id="ARBA00009690"/>
    </source>
</evidence>
<comment type="function">
    <text evidence="4 6">Essential cell division protein that forms a contractile ring structure (Z ring) at the future cell division site. The regulation of the ring assembly controls the timing and the location of cell division. One of the functions of the FtsZ ring is to recruit other cell division proteins to the septum to produce a new cell wall between the dividing cells. Binds GTP and shows GTPase activity.</text>
</comment>
<proteinExistence type="inferred from homology"/>
<comment type="caution">
    <text evidence="10">The sequence shown here is derived from an EMBL/GenBank/DDBJ whole genome shotgun (WGS) entry which is preliminary data.</text>
</comment>
<organism evidence="10 11">
    <name type="scientific">Lujinxingia vulgaris</name>
    <dbReference type="NCBI Taxonomy" id="2600176"/>
    <lineage>
        <taxon>Bacteria</taxon>
        <taxon>Deltaproteobacteria</taxon>
        <taxon>Bradymonadales</taxon>
        <taxon>Lujinxingiaceae</taxon>
        <taxon>Lujinxingia</taxon>
    </lineage>
</organism>
<protein>
    <recommendedName>
        <fullName evidence="4 5">Cell division protein FtsZ</fullName>
    </recommendedName>
</protein>
<dbReference type="EMBL" id="VOSL01000025">
    <property type="protein sequence ID" value="TXD39861.1"/>
    <property type="molecule type" value="Genomic_DNA"/>
</dbReference>
<dbReference type="GO" id="GO:0032153">
    <property type="term" value="C:cell division site"/>
    <property type="evidence" value="ECO:0007669"/>
    <property type="project" value="UniProtKB-UniRule"/>
</dbReference>
<dbReference type="InterPro" id="IPR024757">
    <property type="entry name" value="FtsZ_C"/>
</dbReference>
<feature type="compositionally biased region" description="Basic and acidic residues" evidence="7">
    <location>
        <begin position="382"/>
        <end position="396"/>
    </location>
</feature>
<evidence type="ECO:0000256" key="3">
    <source>
        <dbReference type="ARBA" id="ARBA00023134"/>
    </source>
</evidence>
<keyword evidence="4 6" id="KW-0132">Cell division</keyword>
<dbReference type="Gene3D" id="3.40.50.1440">
    <property type="entry name" value="Tubulin/FtsZ, GTPase domain"/>
    <property type="match status" value="1"/>
</dbReference>
<reference evidence="10 11" key="1">
    <citation type="submission" date="2019-08" db="EMBL/GenBank/DDBJ databases">
        <title>Bradymonadales sp. TMQ2.</title>
        <authorList>
            <person name="Liang Q."/>
        </authorList>
    </citation>
    <scope>NUCLEOTIDE SEQUENCE [LARGE SCALE GENOMIC DNA]</scope>
    <source>
        <strain evidence="10 11">TMQ2</strain>
    </source>
</reference>
<dbReference type="SUPFAM" id="SSF52490">
    <property type="entry name" value="Tubulin nucleotide-binding domain-like"/>
    <property type="match status" value="1"/>
</dbReference>
<evidence type="ECO:0000256" key="4">
    <source>
        <dbReference type="HAMAP-Rule" id="MF_00909"/>
    </source>
</evidence>
<feature type="binding site" evidence="4">
    <location>
        <begin position="109"/>
        <end position="111"/>
    </location>
    <ligand>
        <name>GTP</name>
        <dbReference type="ChEBI" id="CHEBI:37565"/>
    </ligand>
</feature>
<dbReference type="PANTHER" id="PTHR30314">
    <property type="entry name" value="CELL DIVISION PROTEIN FTSZ-RELATED"/>
    <property type="match status" value="1"/>
</dbReference>
<comment type="subcellular location">
    <subcellularLocation>
        <location evidence="4">Cytoplasm</location>
    </subcellularLocation>
    <text evidence="4">Assembles at midcell at the inner surface of the cytoplasmic membrane.</text>
</comment>
<dbReference type="PRINTS" id="PR00423">
    <property type="entry name" value="CELLDVISFTSZ"/>
</dbReference>
<dbReference type="HAMAP" id="MF_00909">
    <property type="entry name" value="FtsZ"/>
    <property type="match status" value="1"/>
</dbReference>
<comment type="subunit">
    <text evidence="4">Homodimer. Polymerizes to form a dynamic ring structure in a strictly GTP-dependent manner. Interacts directly with several other division proteins.</text>
</comment>
<keyword evidence="2 4" id="KW-0547">Nucleotide-binding</keyword>
<dbReference type="Pfam" id="PF00091">
    <property type="entry name" value="Tubulin"/>
    <property type="match status" value="1"/>
</dbReference>
<keyword evidence="4 6" id="KW-0717">Septation</keyword>
<dbReference type="InterPro" id="IPR000158">
    <property type="entry name" value="Cell_div_FtsZ"/>
</dbReference>
<dbReference type="GO" id="GO:0005737">
    <property type="term" value="C:cytoplasm"/>
    <property type="evidence" value="ECO:0007669"/>
    <property type="project" value="UniProtKB-SubCell"/>
</dbReference>
<dbReference type="InterPro" id="IPR037103">
    <property type="entry name" value="Tubulin/FtsZ-like_C"/>
</dbReference>
<feature type="domain" description="Tubulin/FtsZ 2-layer sandwich" evidence="9">
    <location>
        <begin position="208"/>
        <end position="326"/>
    </location>
</feature>
<feature type="compositionally biased region" description="Low complexity" evidence="7">
    <location>
        <begin position="338"/>
        <end position="350"/>
    </location>
</feature>
<dbReference type="GO" id="GO:0043093">
    <property type="term" value="P:FtsZ-dependent cytokinesis"/>
    <property type="evidence" value="ECO:0007669"/>
    <property type="project" value="UniProtKB-UniRule"/>
</dbReference>
<evidence type="ECO:0000259" key="8">
    <source>
        <dbReference type="SMART" id="SM00864"/>
    </source>
</evidence>
<dbReference type="PROSITE" id="PS01134">
    <property type="entry name" value="FTSZ_1"/>
    <property type="match status" value="1"/>
</dbReference>
<dbReference type="AlphaFoldDB" id="A0A5C6XNE2"/>
<evidence type="ECO:0000259" key="9">
    <source>
        <dbReference type="SMART" id="SM00865"/>
    </source>
</evidence>
<dbReference type="OrthoDB" id="9813375at2"/>
<dbReference type="GO" id="GO:0003924">
    <property type="term" value="F:GTPase activity"/>
    <property type="evidence" value="ECO:0007669"/>
    <property type="project" value="UniProtKB-UniRule"/>
</dbReference>
<dbReference type="PANTHER" id="PTHR30314:SF3">
    <property type="entry name" value="MITOCHONDRIAL DIVISION PROTEIN FSZA"/>
    <property type="match status" value="1"/>
</dbReference>
<dbReference type="GO" id="GO:0000917">
    <property type="term" value="P:division septum assembly"/>
    <property type="evidence" value="ECO:0007669"/>
    <property type="project" value="UniProtKB-KW"/>
</dbReference>
<feature type="binding site" evidence="4">
    <location>
        <position position="188"/>
    </location>
    <ligand>
        <name>GTP</name>
        <dbReference type="ChEBI" id="CHEBI:37565"/>
    </ligand>
</feature>
<keyword evidence="3 4" id="KW-0342">GTP-binding</keyword>
<keyword evidence="4 6" id="KW-0131">Cell cycle</keyword>
<dbReference type="NCBIfam" id="TIGR00065">
    <property type="entry name" value="ftsZ"/>
    <property type="match status" value="1"/>
</dbReference>